<dbReference type="RefSeq" id="WP_064039531.1">
    <property type="nucleotide sequence ID" value="NZ_LUUJ01000049.1"/>
</dbReference>
<evidence type="ECO:0000313" key="3">
    <source>
        <dbReference type="Proteomes" id="UP000077857"/>
    </source>
</evidence>
<organism evidence="2 3">
    <name type="scientific">Methylomonas koyamae</name>
    <dbReference type="NCBI Taxonomy" id="702114"/>
    <lineage>
        <taxon>Bacteria</taxon>
        <taxon>Pseudomonadati</taxon>
        <taxon>Pseudomonadota</taxon>
        <taxon>Gammaproteobacteria</taxon>
        <taxon>Methylococcales</taxon>
        <taxon>Methylococcaceae</taxon>
        <taxon>Methylomonas</taxon>
    </lineage>
</organism>
<comment type="caution">
    <text evidence="2">The sequence shown here is derived from an EMBL/GenBank/DDBJ whole genome shotgun (WGS) entry which is preliminary data.</text>
</comment>
<dbReference type="SUPFAM" id="SSF48452">
    <property type="entry name" value="TPR-like"/>
    <property type="match status" value="3"/>
</dbReference>
<evidence type="ECO:0000313" key="2">
    <source>
        <dbReference type="EMBL" id="OAI19336.1"/>
    </source>
</evidence>
<feature type="domain" description="CHAT" evidence="1">
    <location>
        <begin position="978"/>
        <end position="1279"/>
    </location>
</feature>
<protein>
    <recommendedName>
        <fullName evidence="1">CHAT domain-containing protein</fullName>
    </recommendedName>
</protein>
<dbReference type="EMBL" id="LUUJ01000049">
    <property type="protein sequence ID" value="OAI19336.1"/>
    <property type="molecule type" value="Genomic_DNA"/>
</dbReference>
<dbReference type="PANTHER" id="PTHR10098">
    <property type="entry name" value="RAPSYN-RELATED"/>
    <property type="match status" value="1"/>
</dbReference>
<dbReference type="InterPro" id="IPR019734">
    <property type="entry name" value="TPR_rpt"/>
</dbReference>
<dbReference type="Pfam" id="PF12770">
    <property type="entry name" value="CHAT"/>
    <property type="match status" value="1"/>
</dbReference>
<accession>A0A177NMG9</accession>
<name>A0A177NMG9_9GAMM</name>
<dbReference type="SMART" id="SM00028">
    <property type="entry name" value="TPR"/>
    <property type="match status" value="5"/>
</dbReference>
<dbReference type="InterPro" id="IPR011990">
    <property type="entry name" value="TPR-like_helical_dom_sf"/>
</dbReference>
<proteinExistence type="predicted"/>
<dbReference type="OrthoDB" id="5558589at2"/>
<dbReference type="Proteomes" id="UP000077857">
    <property type="component" value="Unassembled WGS sequence"/>
</dbReference>
<sequence>MSPSPLYLDRRSFLKYAAALAAYAGNVALWGWQTAMADALDAAGSLPLASIVYAEFKDDFAQARAQAESQTAAARQIADPQRLADALLALGVVRLLQGEPAAAAAHFREVETLLPADPLRQLRATTFTEMAAYQQYNHFPNDSGGSVADMETVQTQRFMALLAETGKRKAALRAQVSAQPALQENAFVGEELDGIKSLQSALDSAATLPMSLQQRVQLLNQVAGMLTPAADSQTAYPPAWHAAALRNRADLYRRGGDRQTALVYLEQAKQRYLQIGDKAGAGACWLAEGDAYAAPLSSPLVFNAALNPPPNAESSLSSLVMDRELDRSAVDSRRAAEAYNEAETLYAAAGGCPRAEAALALRRAYLAGLANDTAAALAKARSATEQFQAAGDFYGYWTAAAHSALLKIADGQVPEARAVAAGIGEWGKTAGSFSYALGLGFMHSRVGWHWLLRDADFERALACFRLAEALHAGLGSTPRQAQSIMDQGYVMRKLGERDAAVVKLEQAVALQSAAQTSAALDANAPLRLLLSLHGLWQAYLDGMDADGMERIAGKLQSQIEWLKTHPAADIPGGNLLVTQLAQEAIEYTRVNAPCYRAVSARNAGDRAEAERQFAAALAAAKNTAGHHRDFQLAIVHAQRKDYPAAAAAYRRYLPQQNAASPLSQTIESLAAQIGSEVFVANAQQQWRYSQQQAASFFCAVKAYADAANHLRQLENRFGANWWQSEDKPWESLQTYGEVAEGLENYPEAAAHYAQALDHFERSRQLLRRDNFKTALSSGSSSQYLYFLPARNALKLAALQPAAASEHQQTAYRYAERGKARALLDLMAGGANRTDAAGDENIRRWLQDTAKLATWGSLLAAERGEQTPDAGRISYLEQKIAAAETQLRQTETQLAAASPNFYRSVNRQAPIADVGQIAALLPAGTALLQYAFLGDDLLAWAIGSQGLLAAERQQFNAKQLDLLVRDFHTACERRGDYRQSGEQLSALLLKPFAAALAERSQLLIVPYGTTHGLPFHALPWQGRPLIAGHRVSYLPSSSILQFLAQPGNSPKAEPALLAVGNPANMAYQAPFAETATAQPALPAAATEAAYIASLFDKSRELIGPEATLAAVKQALPDCNVLHFATHGILAETAPLLSSILLADGAALTVQDLIGMRLNADLVVLSACRTGQGKTAGGDDVLGFSRGLLAAGARAAIVSLWPVDDLATSLLMAEFYRQLKAGAAPGLALQAAQNYLQALEPEAIKTGRRQALNSRGVSVDSDAAPTDYRHPYYWAPFVLVG</sequence>
<dbReference type="Gene3D" id="1.25.40.10">
    <property type="entry name" value="Tetratricopeptide repeat domain"/>
    <property type="match status" value="2"/>
</dbReference>
<evidence type="ECO:0000259" key="1">
    <source>
        <dbReference type="Pfam" id="PF12770"/>
    </source>
</evidence>
<dbReference type="AlphaFoldDB" id="A0A177NMG9"/>
<reference evidence="2 3" key="1">
    <citation type="submission" date="2016-03" db="EMBL/GenBank/DDBJ databases">
        <authorList>
            <person name="Ploux O."/>
        </authorList>
    </citation>
    <scope>NUCLEOTIDE SEQUENCE [LARGE SCALE GENOMIC DNA]</scope>
    <source>
        <strain evidence="2 3">R-45378</strain>
    </source>
</reference>
<dbReference type="InterPro" id="IPR024983">
    <property type="entry name" value="CHAT_dom"/>
</dbReference>
<gene>
    <name evidence="2" type="ORF">A1507_07180</name>
</gene>
<dbReference type="InterPro" id="IPR006311">
    <property type="entry name" value="TAT_signal"/>
</dbReference>
<dbReference type="PROSITE" id="PS51318">
    <property type="entry name" value="TAT"/>
    <property type="match status" value="1"/>
</dbReference>